<dbReference type="STRING" id="244447.ENSCSEP00000032407"/>
<evidence type="ECO:0000256" key="10">
    <source>
        <dbReference type="ARBA" id="ARBA00074181"/>
    </source>
</evidence>
<comment type="subcellular location">
    <subcellularLocation>
        <location evidence="1">Secreted</location>
    </subcellularLocation>
</comment>
<dbReference type="OMA" id="WHNAPCC"/>
<comment type="similarity">
    <text evidence="2">Belongs to the TGF-beta family. GDNF subfamily.</text>
</comment>
<name>A0A3P8X0Q2_CYNSE</name>
<evidence type="ECO:0000313" key="14">
    <source>
        <dbReference type="Ensembl" id="ENSCSEP00000032407.1"/>
    </source>
</evidence>
<keyword evidence="3" id="KW-0964">Secreted</keyword>
<accession>A0A3P8X0Q2</accession>
<evidence type="ECO:0000256" key="6">
    <source>
        <dbReference type="ARBA" id="ARBA00023157"/>
    </source>
</evidence>
<evidence type="ECO:0000256" key="2">
    <source>
        <dbReference type="ARBA" id="ARBA00009832"/>
    </source>
</evidence>
<evidence type="ECO:0000259" key="13">
    <source>
        <dbReference type="PROSITE" id="PS51362"/>
    </source>
</evidence>
<feature type="region of interest" description="Disordered" evidence="12">
    <location>
        <begin position="1"/>
        <end position="23"/>
    </location>
</feature>
<feature type="domain" description="TGF-beta family profile" evidence="13">
    <location>
        <begin position="32"/>
        <end position="139"/>
    </location>
</feature>
<sequence length="140" mass="15441">VYTPDKKRPYPDETEASGAQPSTAAITPNHVRSRRSTVESHCSLRSVLLQVRDLGLGYDSDESILFKYCSGTCPRVLSNHDLTLSNLLLSGLLTHPAPGQQWHDSPCCRATHHEDMAFLDNSHRWHKVEKLSAAGCSCVG</sequence>
<organism evidence="14 15">
    <name type="scientific">Cynoglossus semilaevis</name>
    <name type="common">Tongue sole</name>
    <dbReference type="NCBI Taxonomy" id="244447"/>
    <lineage>
        <taxon>Eukaryota</taxon>
        <taxon>Metazoa</taxon>
        <taxon>Chordata</taxon>
        <taxon>Craniata</taxon>
        <taxon>Vertebrata</taxon>
        <taxon>Euteleostomi</taxon>
        <taxon>Actinopterygii</taxon>
        <taxon>Neopterygii</taxon>
        <taxon>Teleostei</taxon>
        <taxon>Neoteleostei</taxon>
        <taxon>Acanthomorphata</taxon>
        <taxon>Carangaria</taxon>
        <taxon>Pleuronectiformes</taxon>
        <taxon>Pleuronectoidei</taxon>
        <taxon>Cynoglossidae</taxon>
        <taxon>Cynoglossinae</taxon>
        <taxon>Cynoglossus</taxon>
    </lineage>
</organism>
<evidence type="ECO:0000256" key="5">
    <source>
        <dbReference type="ARBA" id="ARBA00023030"/>
    </source>
</evidence>
<dbReference type="FunFam" id="2.10.90.10:FF:000032">
    <property type="entry name" value="Artemin"/>
    <property type="match status" value="1"/>
</dbReference>
<reference evidence="14 15" key="1">
    <citation type="journal article" date="2014" name="Nat. Genet.">
        <title>Whole-genome sequence of a flatfish provides insights into ZW sex chromosome evolution and adaptation to a benthic lifestyle.</title>
        <authorList>
            <person name="Chen S."/>
            <person name="Zhang G."/>
            <person name="Shao C."/>
            <person name="Huang Q."/>
            <person name="Liu G."/>
            <person name="Zhang P."/>
            <person name="Song W."/>
            <person name="An N."/>
            <person name="Chalopin D."/>
            <person name="Volff J.N."/>
            <person name="Hong Y."/>
            <person name="Li Q."/>
            <person name="Sha Z."/>
            <person name="Zhou H."/>
            <person name="Xie M."/>
            <person name="Yu Q."/>
            <person name="Liu Y."/>
            <person name="Xiang H."/>
            <person name="Wang N."/>
            <person name="Wu K."/>
            <person name="Yang C."/>
            <person name="Zhou Q."/>
            <person name="Liao X."/>
            <person name="Yang L."/>
            <person name="Hu Q."/>
            <person name="Zhang J."/>
            <person name="Meng L."/>
            <person name="Jin L."/>
            <person name="Tian Y."/>
            <person name="Lian J."/>
            <person name="Yang J."/>
            <person name="Miao G."/>
            <person name="Liu S."/>
            <person name="Liang Z."/>
            <person name="Yan F."/>
            <person name="Li Y."/>
            <person name="Sun B."/>
            <person name="Zhang H."/>
            <person name="Zhang J."/>
            <person name="Zhu Y."/>
            <person name="Du M."/>
            <person name="Zhao Y."/>
            <person name="Schartl M."/>
            <person name="Tang Q."/>
            <person name="Wang J."/>
        </authorList>
    </citation>
    <scope>NUCLEOTIDE SEQUENCE</scope>
</reference>
<evidence type="ECO:0000256" key="8">
    <source>
        <dbReference type="ARBA" id="ARBA00058643"/>
    </source>
</evidence>
<evidence type="ECO:0000256" key="3">
    <source>
        <dbReference type="ARBA" id="ARBA00022525"/>
    </source>
</evidence>
<evidence type="ECO:0000256" key="11">
    <source>
        <dbReference type="RuleBase" id="RU000354"/>
    </source>
</evidence>
<proteinExistence type="inferred from homology"/>
<evidence type="ECO:0000256" key="12">
    <source>
        <dbReference type="SAM" id="MobiDB-lite"/>
    </source>
</evidence>
<dbReference type="Gene3D" id="2.10.90.10">
    <property type="entry name" value="Cystine-knot cytokines"/>
    <property type="match status" value="1"/>
</dbReference>
<evidence type="ECO:0000256" key="7">
    <source>
        <dbReference type="ARBA" id="ARBA00023180"/>
    </source>
</evidence>
<dbReference type="InterPro" id="IPR043401">
    <property type="entry name" value="GDNF_fam"/>
</dbReference>
<keyword evidence="5 11" id="KW-0339">Growth factor</keyword>
<protein>
    <recommendedName>
        <fullName evidence="10">Artemin</fullName>
    </recommendedName>
</protein>
<keyword evidence="6" id="KW-1015">Disulfide bond</keyword>
<reference evidence="14" key="3">
    <citation type="submission" date="2025-09" db="UniProtKB">
        <authorList>
            <consortium name="Ensembl"/>
        </authorList>
    </citation>
    <scope>IDENTIFICATION</scope>
</reference>
<dbReference type="Ensembl" id="ENSCSET00000032827.1">
    <property type="protein sequence ID" value="ENSCSEP00000032407.1"/>
    <property type="gene ID" value="ENSCSEG00000020795.1"/>
</dbReference>
<evidence type="ECO:0000256" key="1">
    <source>
        <dbReference type="ARBA" id="ARBA00004613"/>
    </source>
</evidence>
<dbReference type="GeneTree" id="ENSGT00950000182993"/>
<dbReference type="CDD" id="cd19382">
    <property type="entry name" value="TGF_beta_Persephin"/>
    <property type="match status" value="1"/>
</dbReference>
<dbReference type="GO" id="GO:0007399">
    <property type="term" value="P:nervous system development"/>
    <property type="evidence" value="ECO:0007669"/>
    <property type="project" value="UniProtKB-ARBA"/>
</dbReference>
<reference evidence="14" key="2">
    <citation type="submission" date="2025-08" db="UniProtKB">
        <authorList>
            <consortium name="Ensembl"/>
        </authorList>
    </citation>
    <scope>IDENTIFICATION</scope>
</reference>
<dbReference type="AlphaFoldDB" id="A0A3P8X0Q2"/>
<dbReference type="InterPro" id="IPR001839">
    <property type="entry name" value="TGF-b_C"/>
</dbReference>
<dbReference type="GO" id="GO:0008083">
    <property type="term" value="F:growth factor activity"/>
    <property type="evidence" value="ECO:0007669"/>
    <property type="project" value="UniProtKB-KW"/>
</dbReference>
<dbReference type="SUPFAM" id="SSF57501">
    <property type="entry name" value="Cystine-knot cytokines"/>
    <property type="match status" value="1"/>
</dbReference>
<evidence type="ECO:0000256" key="9">
    <source>
        <dbReference type="ARBA" id="ARBA00063068"/>
    </source>
</evidence>
<keyword evidence="4" id="KW-0732">Signal</keyword>
<dbReference type="Pfam" id="PF00019">
    <property type="entry name" value="TGF_beta"/>
    <property type="match status" value="1"/>
</dbReference>
<dbReference type="InterPro" id="IPR029034">
    <property type="entry name" value="Cystine-knot_cytokine"/>
</dbReference>
<dbReference type="GO" id="GO:0030116">
    <property type="term" value="F:glial cell-derived neurotrophic factor receptor binding"/>
    <property type="evidence" value="ECO:0007669"/>
    <property type="project" value="InterPro"/>
</dbReference>
<dbReference type="PANTHER" id="PTHR12173">
    <property type="entry name" value="GDNF SUBFAMILY OF TGF-BETA FAMILY"/>
    <property type="match status" value="1"/>
</dbReference>
<dbReference type="PROSITE" id="PS51362">
    <property type="entry name" value="TGF_BETA_2"/>
    <property type="match status" value="1"/>
</dbReference>
<keyword evidence="7" id="KW-0325">Glycoprotein</keyword>
<dbReference type="GO" id="GO:0005576">
    <property type="term" value="C:extracellular region"/>
    <property type="evidence" value="ECO:0007669"/>
    <property type="project" value="UniProtKB-SubCell"/>
</dbReference>
<dbReference type="Proteomes" id="UP000265120">
    <property type="component" value="Chromosome 9"/>
</dbReference>
<comment type="function">
    <text evidence="8">Growth factor that supports the survival of sensory and sympathetic peripheral neurons in culture and also supports the survival of dopaminergic neurons of the ventral mid-brain. Acts by binding to its coreceptor, GFRA3, leading to autophosphorylation and activation of the RET receptor. Strong attractant of gut hematopoietic cells thus promoting the formation Peyer's patch-like structures, a major component of the gut-associated lymphoid tissue.</text>
</comment>
<dbReference type="GO" id="GO:0030971">
    <property type="term" value="F:receptor tyrosine kinase binding"/>
    <property type="evidence" value="ECO:0007669"/>
    <property type="project" value="InterPro"/>
</dbReference>
<comment type="subunit">
    <text evidence="9">Homodimer; disulfide-linked. Interacts with GFRA3 coreceptor and RET: forms a 2:2:2 ternary complex composed of ARTN ligand, GFRA3 and RET receptor.</text>
</comment>
<keyword evidence="15" id="KW-1185">Reference proteome</keyword>
<dbReference type="InParanoid" id="A0A3P8X0Q2"/>
<evidence type="ECO:0000313" key="15">
    <source>
        <dbReference type="Proteomes" id="UP000265120"/>
    </source>
</evidence>
<evidence type="ECO:0000256" key="4">
    <source>
        <dbReference type="ARBA" id="ARBA00022729"/>
    </source>
</evidence>
<dbReference type="PANTHER" id="PTHR12173:SF11">
    <property type="entry name" value="PERSEPHIN-LIKE"/>
    <property type="match status" value="1"/>
</dbReference>
<feature type="compositionally biased region" description="Basic and acidic residues" evidence="12">
    <location>
        <begin position="1"/>
        <end position="11"/>
    </location>
</feature>